<evidence type="ECO:0000256" key="13">
    <source>
        <dbReference type="SAM" id="MobiDB-lite"/>
    </source>
</evidence>
<dbReference type="SMART" id="SM00918">
    <property type="entry name" value="Lig_chan-Glu_bd"/>
    <property type="match status" value="1"/>
</dbReference>
<dbReference type="GO" id="GO:0043226">
    <property type="term" value="C:organelle"/>
    <property type="evidence" value="ECO:0007669"/>
    <property type="project" value="UniProtKB-ARBA"/>
</dbReference>
<dbReference type="GO" id="GO:0050906">
    <property type="term" value="P:detection of stimulus involved in sensory perception"/>
    <property type="evidence" value="ECO:0007669"/>
    <property type="project" value="UniProtKB-ARBA"/>
</dbReference>
<name>H2KR16_CLOSI</name>
<dbReference type="Gene3D" id="3.40.190.10">
    <property type="entry name" value="Periplasmic binding protein-like II"/>
    <property type="match status" value="3"/>
</dbReference>
<dbReference type="PANTHER" id="PTHR42643">
    <property type="entry name" value="IONOTROPIC RECEPTOR 20A-RELATED"/>
    <property type="match status" value="1"/>
</dbReference>
<evidence type="ECO:0000256" key="12">
    <source>
        <dbReference type="ARBA" id="ARBA00023303"/>
    </source>
</evidence>
<sequence length="715" mass="81410">MSVCIIINVIIGGINKIYRCFTVIYPRGKNPQERTEKKLNVLVVNVARLRANEFTAIHLPYRFPYGVSVRSSYIVSSSKQLKLGVQLIISLTDCIATNLIVKQTANFLVSYVPIIFSNCRIQTTSFAAPIHVSDDRMAKAVHEVLLEAHAVYAGLLSNGPTGPINPDNLKMRNDRDPDSEKEFTDSGKSDPNFGFFRIFPVFQPKHCTSKFASYLMRLFASQVYACDLTRVPLTRTTRGTDRTARPDSTRDIFDRVRNGQPHTVFDSQCYWDAAAQASIKRQEYSAECLWPPNSYYSRHLGINVWLQRRDFYCSLSRYISDSKLDSTLWFFSVQTLYKSAQVGFVPTVRIPTDKSATLTYTGSFIYQASGVSGVFANQFHSFHGALLRVGVIMDGLFVTNAIKRVNCELTNVSGLGVEILDAMAARFNFTYVLMEPFDSQYGVAIDGGNWTGLIGDLMNNRIDMAVGLLTLTKQRAEVVQFLGPFMKTHVVTAIAQPLDNLRLFQMYKPFRFHVWFTTALVMLLWAQITVLFNRYSSDSAWNRYNGEIASQEVSYLANLWAQIKAMVGQPACGFDVSMKLIKASILYAFQLSRNNDVYKKIYEMAMKDGIRVNDTCQGLQLVHRYRYYAFINDWYLLQTEMPLCGGDFILLDEKIDESPASFAVRKHAPYADIFTHYFWDLYQRGTIEHWIEKWLPEMGDRLTKGAAYRPLNVEA</sequence>
<proteinExistence type="predicted"/>
<evidence type="ECO:0000259" key="16">
    <source>
        <dbReference type="SMART" id="SM00918"/>
    </source>
</evidence>
<feature type="region of interest" description="Disordered" evidence="13">
    <location>
        <begin position="163"/>
        <end position="187"/>
    </location>
</feature>
<gene>
    <name evidence="17" type="ORF">CLF_105211</name>
</gene>
<comment type="subcellular location">
    <subcellularLocation>
        <location evidence="1">Cell membrane</location>
        <topology evidence="1">Multi-pass membrane protein</topology>
    </subcellularLocation>
</comment>
<evidence type="ECO:0000256" key="3">
    <source>
        <dbReference type="ARBA" id="ARBA00022475"/>
    </source>
</evidence>
<reference evidence="17" key="1">
    <citation type="journal article" date="2011" name="Genome Biol.">
        <title>The draft genome of the carcinogenic human liver fluke Clonorchis sinensis.</title>
        <authorList>
            <person name="Wang X."/>
            <person name="Chen W."/>
            <person name="Huang Y."/>
            <person name="Sun J."/>
            <person name="Men J."/>
            <person name="Liu H."/>
            <person name="Luo F."/>
            <person name="Guo L."/>
            <person name="Lv X."/>
            <person name="Deng C."/>
            <person name="Zhou C."/>
            <person name="Fan Y."/>
            <person name="Li X."/>
            <person name="Huang L."/>
            <person name="Hu Y."/>
            <person name="Liang C."/>
            <person name="Hu X."/>
            <person name="Xu J."/>
            <person name="Yu X."/>
        </authorList>
    </citation>
    <scope>NUCLEOTIDE SEQUENCE [LARGE SCALE GENOMIC DNA]</scope>
    <source>
        <strain evidence="17">Henan</strain>
    </source>
</reference>
<keyword evidence="7" id="KW-0406">Ion transport</keyword>
<keyword evidence="9 17" id="KW-0675">Receptor</keyword>
<evidence type="ECO:0000256" key="2">
    <source>
        <dbReference type="ARBA" id="ARBA00022448"/>
    </source>
</evidence>
<keyword evidence="10" id="KW-0325">Glycoprotein</keyword>
<dbReference type="GO" id="GO:0015276">
    <property type="term" value="F:ligand-gated monoatomic ion channel activity"/>
    <property type="evidence" value="ECO:0007669"/>
    <property type="project" value="InterPro"/>
</dbReference>
<keyword evidence="18" id="KW-1185">Reference proteome</keyword>
<feature type="domain" description="Ionotropic glutamate receptor L-glutamate and glycine-binding" evidence="16">
    <location>
        <begin position="400"/>
        <end position="459"/>
    </location>
</feature>
<reference key="2">
    <citation type="submission" date="2011-10" db="EMBL/GenBank/DDBJ databases">
        <title>The genome and transcriptome sequence of Clonorchis sinensis provide insights into the carcinogenic liver fluke.</title>
        <authorList>
            <person name="Wang X."/>
            <person name="Huang Y."/>
            <person name="Chen W."/>
            <person name="Liu H."/>
            <person name="Guo L."/>
            <person name="Chen Y."/>
            <person name="Luo F."/>
            <person name="Zhou W."/>
            <person name="Sun J."/>
            <person name="Mao Q."/>
            <person name="Liang P."/>
            <person name="Zhou C."/>
            <person name="Tian Y."/>
            <person name="Men J."/>
            <person name="Lv X."/>
            <person name="Huang L."/>
            <person name="Zhou J."/>
            <person name="Hu Y."/>
            <person name="Li R."/>
            <person name="Zhang F."/>
            <person name="Lei H."/>
            <person name="Li X."/>
            <person name="Hu X."/>
            <person name="Liang C."/>
            <person name="Xu J."/>
            <person name="Wu Z."/>
            <person name="Yu X."/>
        </authorList>
    </citation>
    <scope>NUCLEOTIDE SEQUENCE</scope>
    <source>
        <strain>Henan</strain>
    </source>
</reference>
<dbReference type="Pfam" id="PF10613">
    <property type="entry name" value="Lig_chan-Glu_bd"/>
    <property type="match status" value="1"/>
</dbReference>
<evidence type="ECO:0000256" key="8">
    <source>
        <dbReference type="ARBA" id="ARBA00023136"/>
    </source>
</evidence>
<dbReference type="InterPro" id="IPR052192">
    <property type="entry name" value="Insect_Ionotropic_Sensory_Rcpt"/>
</dbReference>
<keyword evidence="6" id="KW-0175">Coiled coil</keyword>
<organism evidence="17 18">
    <name type="scientific">Clonorchis sinensis</name>
    <name type="common">Chinese liver fluke</name>
    <dbReference type="NCBI Taxonomy" id="79923"/>
    <lineage>
        <taxon>Eukaryota</taxon>
        <taxon>Metazoa</taxon>
        <taxon>Spiralia</taxon>
        <taxon>Lophotrochozoa</taxon>
        <taxon>Platyhelminthes</taxon>
        <taxon>Trematoda</taxon>
        <taxon>Digenea</taxon>
        <taxon>Opisthorchiida</taxon>
        <taxon>Opisthorchiata</taxon>
        <taxon>Opisthorchiidae</taxon>
        <taxon>Clonorchis</taxon>
    </lineage>
</organism>
<dbReference type="EMBL" id="DF143092">
    <property type="protein sequence ID" value="GAA34129.2"/>
    <property type="molecule type" value="Genomic_DNA"/>
</dbReference>
<evidence type="ECO:0000256" key="11">
    <source>
        <dbReference type="ARBA" id="ARBA00023286"/>
    </source>
</evidence>
<keyword evidence="3" id="KW-1003">Cell membrane</keyword>
<dbReference type="PANTHER" id="PTHR42643:SF24">
    <property type="entry name" value="IONOTROPIC RECEPTOR 60A"/>
    <property type="match status" value="1"/>
</dbReference>
<dbReference type="SMART" id="SM00079">
    <property type="entry name" value="PBPe"/>
    <property type="match status" value="1"/>
</dbReference>
<evidence type="ECO:0000256" key="7">
    <source>
        <dbReference type="ARBA" id="ARBA00023065"/>
    </source>
</evidence>
<evidence type="ECO:0000256" key="1">
    <source>
        <dbReference type="ARBA" id="ARBA00004651"/>
    </source>
</evidence>
<keyword evidence="5 14" id="KW-1133">Transmembrane helix</keyword>
<evidence type="ECO:0000256" key="9">
    <source>
        <dbReference type="ARBA" id="ARBA00023170"/>
    </source>
</evidence>
<keyword evidence="2" id="KW-0813">Transport</keyword>
<feature type="transmembrane region" description="Helical" evidence="14">
    <location>
        <begin position="512"/>
        <end position="533"/>
    </location>
</feature>
<dbReference type="GO" id="GO:0005886">
    <property type="term" value="C:plasma membrane"/>
    <property type="evidence" value="ECO:0007669"/>
    <property type="project" value="UniProtKB-SubCell"/>
</dbReference>
<dbReference type="Proteomes" id="UP000008909">
    <property type="component" value="Unassembled WGS sequence"/>
</dbReference>
<evidence type="ECO:0000313" key="18">
    <source>
        <dbReference type="Proteomes" id="UP000008909"/>
    </source>
</evidence>
<keyword evidence="12" id="KW-0407">Ion channel</keyword>
<dbReference type="FunFam" id="3.40.190.10:FF:000078">
    <property type="entry name" value="glutamate receptor ionotropic, NMDA 3B"/>
    <property type="match status" value="1"/>
</dbReference>
<evidence type="ECO:0000313" key="17">
    <source>
        <dbReference type="EMBL" id="GAA34129.2"/>
    </source>
</evidence>
<feature type="non-terminal residue" evidence="17">
    <location>
        <position position="715"/>
    </location>
</feature>
<evidence type="ECO:0000259" key="15">
    <source>
        <dbReference type="SMART" id="SM00079"/>
    </source>
</evidence>
<keyword evidence="4 14" id="KW-0812">Transmembrane</keyword>
<feature type="compositionally biased region" description="Basic and acidic residues" evidence="13">
    <location>
        <begin position="169"/>
        <end position="187"/>
    </location>
</feature>
<evidence type="ECO:0000256" key="10">
    <source>
        <dbReference type="ARBA" id="ARBA00023180"/>
    </source>
</evidence>
<evidence type="ECO:0000256" key="6">
    <source>
        <dbReference type="ARBA" id="ARBA00023054"/>
    </source>
</evidence>
<dbReference type="InterPro" id="IPR001320">
    <property type="entry name" value="Iontro_rcpt_C"/>
</dbReference>
<dbReference type="InterPro" id="IPR019594">
    <property type="entry name" value="Glu/Gly-bd"/>
</dbReference>
<evidence type="ECO:0000256" key="4">
    <source>
        <dbReference type="ARBA" id="ARBA00022692"/>
    </source>
</evidence>
<dbReference type="AlphaFoldDB" id="H2KR16"/>
<evidence type="ECO:0000256" key="14">
    <source>
        <dbReference type="SAM" id="Phobius"/>
    </source>
</evidence>
<dbReference type="SUPFAM" id="SSF53850">
    <property type="entry name" value="Periplasmic binding protein-like II"/>
    <property type="match status" value="1"/>
</dbReference>
<accession>H2KR16</accession>
<evidence type="ECO:0000256" key="5">
    <source>
        <dbReference type="ARBA" id="ARBA00022989"/>
    </source>
</evidence>
<protein>
    <submittedName>
        <fullName evidence="17">Glutamate receptor delta-1 subunit</fullName>
    </submittedName>
</protein>
<feature type="domain" description="Ionotropic glutamate receptor C-terminal" evidence="15">
    <location>
        <begin position="395"/>
        <end position="697"/>
    </location>
</feature>
<keyword evidence="11" id="KW-1071">Ligand-gated ion channel</keyword>
<keyword evidence="8 14" id="KW-0472">Membrane</keyword>